<protein>
    <submittedName>
        <fullName evidence="1">Uncharacterized protein</fullName>
    </submittedName>
</protein>
<name>A0A1B8U2G4_9FLAO</name>
<proteinExistence type="predicted"/>
<dbReference type="EMBL" id="LSFL01000019">
    <property type="protein sequence ID" value="OBY66077.1"/>
    <property type="molecule type" value="Genomic_DNA"/>
</dbReference>
<gene>
    <name evidence="1" type="ORF">LPB301_07260</name>
</gene>
<dbReference type="RefSeq" id="WP_068359687.1">
    <property type="nucleotide sequence ID" value="NZ_CP019337.1"/>
</dbReference>
<organism evidence="1 2">
    <name type="scientific">Polaribacter reichenbachii</name>
    <dbReference type="NCBI Taxonomy" id="996801"/>
    <lineage>
        <taxon>Bacteria</taxon>
        <taxon>Pseudomonadati</taxon>
        <taxon>Bacteroidota</taxon>
        <taxon>Flavobacteriia</taxon>
        <taxon>Flavobacteriales</taxon>
        <taxon>Flavobacteriaceae</taxon>
    </lineage>
</organism>
<keyword evidence="2" id="KW-1185">Reference proteome</keyword>
<dbReference type="KEGG" id="prn:BW723_14345"/>
<dbReference type="OrthoDB" id="771468at2"/>
<reference evidence="2" key="1">
    <citation type="submission" date="2016-02" db="EMBL/GenBank/DDBJ databases">
        <title>Paenibacillus sp. LPB0068, isolated from Crassostrea gigas.</title>
        <authorList>
            <person name="Shin S.-K."/>
            <person name="Yi H."/>
        </authorList>
    </citation>
    <scope>NUCLEOTIDE SEQUENCE [LARGE SCALE GENOMIC DNA]</scope>
    <source>
        <strain evidence="2">KCTC 23969</strain>
    </source>
</reference>
<dbReference type="Proteomes" id="UP000092612">
    <property type="component" value="Unassembled WGS sequence"/>
</dbReference>
<sequence length="217" mass="24374">MTKEEIYEKANSVIGIGGMTGNERLSASGLMTLFDKAKKHDKYLARTILQALRFDEVSISRIIGYSIDALKYPNAWDFPNKNSNGIENQNSGTLEYSNLNEIGMGAPLSGMCKLKINESKAVLVSENCGGPAIWTRNGQKIAIPIWEKSFFGGKFQRIGLLDLEKQTLTKYKKKFRVLDLRSFNGNLIVGFDSPIHKMKKVEFDYENEPIEIVIGIK</sequence>
<evidence type="ECO:0000313" key="2">
    <source>
        <dbReference type="Proteomes" id="UP000092612"/>
    </source>
</evidence>
<dbReference type="AlphaFoldDB" id="A0A1B8U2G4"/>
<comment type="caution">
    <text evidence="1">The sequence shown here is derived from an EMBL/GenBank/DDBJ whole genome shotgun (WGS) entry which is preliminary data.</text>
</comment>
<accession>A0A1B8U2G4</accession>
<evidence type="ECO:0000313" key="1">
    <source>
        <dbReference type="EMBL" id="OBY66077.1"/>
    </source>
</evidence>